<dbReference type="EMBL" id="JAUSVL010000001">
    <property type="protein sequence ID" value="MDQ0290159.1"/>
    <property type="molecule type" value="Genomic_DNA"/>
</dbReference>
<dbReference type="Gene3D" id="3.20.20.70">
    <property type="entry name" value="Aldolase class I"/>
    <property type="match status" value="1"/>
</dbReference>
<sequence length="259" mass="28867">MRPSFLKLNAPYLAAIVIEPTPELTIANILNGEHEGAEAFMVDIAAWAPDCLTKETLTRLFHCCGRPMMPLCYRSRNLGADKVSDDDRAELMIRCIDAGAAACDIMGDLFAPAPHELTRDQKAIDKQKKLVDRMHALGAEVLMSSHIYNEYVPGDAVLDHMFEIQNRGVDIAKIVVSANTDDELIEAFRTTVLLKKSLKVPFVHLCNGKFARIQRYMAPVLGAALTFGFREYTAHATGPQPIIRNARAVLDELSWHQDY</sequence>
<dbReference type="InterPro" id="IPR001381">
    <property type="entry name" value="DHquinase_I"/>
</dbReference>
<organism evidence="1 2">
    <name type="scientific">Oligosphaera ethanolica</name>
    <dbReference type="NCBI Taxonomy" id="760260"/>
    <lineage>
        <taxon>Bacteria</taxon>
        <taxon>Pseudomonadati</taxon>
        <taxon>Lentisphaerota</taxon>
        <taxon>Oligosphaeria</taxon>
        <taxon>Oligosphaerales</taxon>
        <taxon>Oligosphaeraceae</taxon>
        <taxon>Oligosphaera</taxon>
    </lineage>
</organism>
<reference evidence="1" key="1">
    <citation type="submission" date="2023-07" db="EMBL/GenBank/DDBJ databases">
        <title>Genomic Encyclopedia of Type Strains, Phase IV (KMG-IV): sequencing the most valuable type-strain genomes for metagenomic binning, comparative biology and taxonomic classification.</title>
        <authorList>
            <person name="Goeker M."/>
        </authorList>
    </citation>
    <scope>NUCLEOTIDE SEQUENCE</scope>
    <source>
        <strain evidence="1">DSM 24202</strain>
    </source>
</reference>
<comment type="caution">
    <text evidence="1">The sequence shown here is derived from an EMBL/GenBank/DDBJ whole genome shotgun (WGS) entry which is preliminary data.</text>
</comment>
<protein>
    <submittedName>
        <fullName evidence="1">3-dehydroquinate dehydratase</fullName>
    </submittedName>
</protein>
<dbReference type="GO" id="GO:0003855">
    <property type="term" value="F:3-dehydroquinate dehydratase activity"/>
    <property type="evidence" value="ECO:0007669"/>
    <property type="project" value="InterPro"/>
</dbReference>
<dbReference type="Pfam" id="PF01487">
    <property type="entry name" value="DHquinase_I"/>
    <property type="match status" value="1"/>
</dbReference>
<evidence type="ECO:0000313" key="1">
    <source>
        <dbReference type="EMBL" id="MDQ0290159.1"/>
    </source>
</evidence>
<dbReference type="SUPFAM" id="SSF51569">
    <property type="entry name" value="Aldolase"/>
    <property type="match status" value="1"/>
</dbReference>
<dbReference type="AlphaFoldDB" id="A0AAE3VGL1"/>
<proteinExistence type="predicted"/>
<keyword evidence="2" id="KW-1185">Reference proteome</keyword>
<accession>A0AAE3VGL1</accession>
<name>A0AAE3VGL1_9BACT</name>
<dbReference type="RefSeq" id="WP_307261575.1">
    <property type="nucleotide sequence ID" value="NZ_JAUSVL010000001.1"/>
</dbReference>
<evidence type="ECO:0000313" key="2">
    <source>
        <dbReference type="Proteomes" id="UP001238163"/>
    </source>
</evidence>
<dbReference type="Proteomes" id="UP001238163">
    <property type="component" value="Unassembled WGS sequence"/>
</dbReference>
<dbReference type="InterPro" id="IPR013785">
    <property type="entry name" value="Aldolase_TIM"/>
</dbReference>
<gene>
    <name evidence="1" type="ORF">J3R75_002266</name>
</gene>